<proteinExistence type="predicted"/>
<feature type="transmembrane region" description="Helical" evidence="1">
    <location>
        <begin position="12"/>
        <end position="29"/>
    </location>
</feature>
<reference evidence="2" key="1">
    <citation type="submission" date="2018-05" db="EMBL/GenBank/DDBJ databases">
        <authorList>
            <person name="Lanie J.A."/>
            <person name="Ng W.-L."/>
            <person name="Kazmierczak K.M."/>
            <person name="Andrzejewski T.M."/>
            <person name="Davidsen T.M."/>
            <person name="Wayne K.J."/>
            <person name="Tettelin H."/>
            <person name="Glass J.I."/>
            <person name="Rusch D."/>
            <person name="Podicherti R."/>
            <person name="Tsui H.-C.T."/>
            <person name="Winkler M.E."/>
        </authorList>
    </citation>
    <scope>NUCLEOTIDE SEQUENCE</scope>
</reference>
<keyword evidence="1" id="KW-0812">Transmembrane</keyword>
<feature type="transmembrane region" description="Helical" evidence="1">
    <location>
        <begin position="35"/>
        <end position="52"/>
    </location>
</feature>
<evidence type="ECO:0000256" key="1">
    <source>
        <dbReference type="SAM" id="Phobius"/>
    </source>
</evidence>
<organism evidence="2">
    <name type="scientific">marine metagenome</name>
    <dbReference type="NCBI Taxonomy" id="408172"/>
    <lineage>
        <taxon>unclassified sequences</taxon>
        <taxon>metagenomes</taxon>
        <taxon>ecological metagenomes</taxon>
    </lineage>
</organism>
<keyword evidence="1" id="KW-0472">Membrane</keyword>
<dbReference type="AlphaFoldDB" id="A0A382EEH9"/>
<keyword evidence="1" id="KW-1133">Transmembrane helix</keyword>
<gene>
    <name evidence="2" type="ORF">METZ01_LOCUS201739</name>
</gene>
<sequence length="54" mass="6217">MSVKTIVKYNTTLVWSLGIAIAVTISWSIHKSVLWATIHGILNWIYVLYYSFTN</sequence>
<protein>
    <submittedName>
        <fullName evidence="2">Uncharacterized protein</fullName>
    </submittedName>
</protein>
<name>A0A382EEH9_9ZZZZ</name>
<dbReference type="EMBL" id="UINC01044023">
    <property type="protein sequence ID" value="SVB48885.1"/>
    <property type="molecule type" value="Genomic_DNA"/>
</dbReference>
<evidence type="ECO:0000313" key="2">
    <source>
        <dbReference type="EMBL" id="SVB48885.1"/>
    </source>
</evidence>
<accession>A0A382EEH9</accession>